<protein>
    <submittedName>
        <fullName evidence="8">LTA synthase family protein</fullName>
        <ecNumber evidence="8">2.7.8.-</ecNumber>
    </submittedName>
</protein>
<feature type="transmembrane region" description="Helical" evidence="6">
    <location>
        <begin position="12"/>
        <end position="36"/>
    </location>
</feature>
<feature type="transmembrane region" description="Helical" evidence="6">
    <location>
        <begin position="85"/>
        <end position="103"/>
    </location>
</feature>
<dbReference type="SUPFAM" id="SSF53649">
    <property type="entry name" value="Alkaline phosphatase-like"/>
    <property type="match status" value="1"/>
</dbReference>
<keyword evidence="2" id="KW-1003">Cell membrane</keyword>
<dbReference type="EC" id="2.7.8.-" evidence="8"/>
<organism evidence="8 9">
    <name type="scientific">Ferruginibacter yonginensis</name>
    <dbReference type="NCBI Taxonomy" id="1310416"/>
    <lineage>
        <taxon>Bacteria</taxon>
        <taxon>Pseudomonadati</taxon>
        <taxon>Bacteroidota</taxon>
        <taxon>Chitinophagia</taxon>
        <taxon>Chitinophagales</taxon>
        <taxon>Chitinophagaceae</taxon>
        <taxon>Ferruginibacter</taxon>
    </lineage>
</organism>
<evidence type="ECO:0000313" key="9">
    <source>
        <dbReference type="Proteomes" id="UP001595907"/>
    </source>
</evidence>
<feature type="transmembrane region" description="Helical" evidence="6">
    <location>
        <begin position="56"/>
        <end position="78"/>
    </location>
</feature>
<keyword evidence="3 6" id="KW-0812">Transmembrane</keyword>
<feature type="domain" description="Sulfatase N-terminal" evidence="7">
    <location>
        <begin position="278"/>
        <end position="564"/>
    </location>
</feature>
<dbReference type="CDD" id="cd16015">
    <property type="entry name" value="LTA_synthase"/>
    <property type="match status" value="1"/>
</dbReference>
<reference evidence="9" key="1">
    <citation type="journal article" date="2019" name="Int. J. Syst. Evol. Microbiol.">
        <title>The Global Catalogue of Microorganisms (GCM) 10K type strain sequencing project: providing services to taxonomists for standard genome sequencing and annotation.</title>
        <authorList>
            <consortium name="The Broad Institute Genomics Platform"/>
            <consortium name="The Broad Institute Genome Sequencing Center for Infectious Disease"/>
            <person name="Wu L."/>
            <person name="Ma J."/>
        </authorList>
    </citation>
    <scope>NUCLEOTIDE SEQUENCE [LARGE SCALE GENOMIC DNA]</scope>
    <source>
        <strain evidence="9">CECT 8289</strain>
    </source>
</reference>
<dbReference type="InterPro" id="IPR012160">
    <property type="entry name" value="LtaS-like"/>
</dbReference>
<dbReference type="GO" id="GO:0016740">
    <property type="term" value="F:transferase activity"/>
    <property type="evidence" value="ECO:0007669"/>
    <property type="project" value="UniProtKB-KW"/>
</dbReference>
<evidence type="ECO:0000259" key="7">
    <source>
        <dbReference type="Pfam" id="PF00884"/>
    </source>
</evidence>
<evidence type="ECO:0000256" key="4">
    <source>
        <dbReference type="ARBA" id="ARBA00022989"/>
    </source>
</evidence>
<dbReference type="Proteomes" id="UP001595907">
    <property type="component" value="Unassembled WGS sequence"/>
</dbReference>
<sequence>MKRFIPFTSSIKFIVQVMFFLLLLMMVYRLFFFYHYKPSNKPFSGSMMLLGLRYDLRIVAALGIVMNFLMMIPAFNFFKHKKNSTFWVGFLTLIFFVFLIAYGSDFYYYDYLKQRLSAAIVSFAQDAGISATMMWQTYPIVRILLFLLLCMWLFVWFIKKLLLKVQAQHADTTTKNKVVATIVFMLLLGFAVFGKIGQYPLRWSDAFNLSDDFKANTSLNPFQSFLSTLSFKKSGYDVKKVKEVYPTMATYLGIQQPNAEQLMFDRVHQANANFTNKPNIVIVICESFSAYKSSMFGNALNATPYFNSMCQQGIFFERCFTPAFGTARGVWATVTGIPDVEDNKTASRNPAAVNQHSIMNDFEGYEKMYFLGGSTTWANIRGVLKNNIIGLQIFEEDHFKAKKVDVWGISDKNLFLEANNILAQQNKPFISIIQTADNHRPYTIPAEDQQAFKVLNYPADTLKKYGFDDNGQYNAFRYADFCFQQFIEAAKKQPYFNNTIFVFVGDHGLRGDAGNLFPQSFTKQGILAEHVPLLFYAPKFLQPQRIAAPASQLDVLPTVAHLANQQYTNTTLGVNLFDTTIQKHRVAFIADPDTRTIGVVGNDYYYAKSLNTGAIDFVSVKNNNAIVPNKITDSIKANMASLTDAFYYSSKYLLLNNKKRLQ</sequence>
<evidence type="ECO:0000256" key="2">
    <source>
        <dbReference type="ARBA" id="ARBA00022475"/>
    </source>
</evidence>
<keyword evidence="8" id="KW-0808">Transferase</keyword>
<dbReference type="InterPro" id="IPR000917">
    <property type="entry name" value="Sulfatase_N"/>
</dbReference>
<dbReference type="InterPro" id="IPR050448">
    <property type="entry name" value="OpgB/LTA_synthase_biosynth"/>
</dbReference>
<name>A0ABV8QPB6_9BACT</name>
<feature type="transmembrane region" description="Helical" evidence="6">
    <location>
        <begin position="140"/>
        <end position="158"/>
    </location>
</feature>
<dbReference type="InterPro" id="IPR017850">
    <property type="entry name" value="Alkaline_phosphatase_core_sf"/>
</dbReference>
<dbReference type="Pfam" id="PF00884">
    <property type="entry name" value="Sulfatase"/>
    <property type="match status" value="1"/>
</dbReference>
<dbReference type="EMBL" id="JBHSCZ010000001">
    <property type="protein sequence ID" value="MFC4262131.1"/>
    <property type="molecule type" value="Genomic_DNA"/>
</dbReference>
<evidence type="ECO:0000256" key="6">
    <source>
        <dbReference type="SAM" id="Phobius"/>
    </source>
</evidence>
<keyword evidence="5 6" id="KW-0472">Membrane</keyword>
<comment type="caution">
    <text evidence="8">The sequence shown here is derived from an EMBL/GenBank/DDBJ whole genome shotgun (WGS) entry which is preliminary data.</text>
</comment>
<evidence type="ECO:0000256" key="5">
    <source>
        <dbReference type="ARBA" id="ARBA00023136"/>
    </source>
</evidence>
<proteinExistence type="predicted"/>
<evidence type="ECO:0000313" key="8">
    <source>
        <dbReference type="EMBL" id="MFC4262131.1"/>
    </source>
</evidence>
<keyword evidence="9" id="KW-1185">Reference proteome</keyword>
<feature type="transmembrane region" description="Helical" evidence="6">
    <location>
        <begin position="178"/>
        <end position="197"/>
    </location>
</feature>
<dbReference type="PANTHER" id="PTHR47371:SF3">
    <property type="entry name" value="PHOSPHOGLYCEROL TRANSFERASE I"/>
    <property type="match status" value="1"/>
</dbReference>
<keyword evidence="4 6" id="KW-1133">Transmembrane helix</keyword>
<comment type="subcellular location">
    <subcellularLocation>
        <location evidence="1">Cell membrane</location>
        <topology evidence="1">Multi-pass membrane protein</topology>
    </subcellularLocation>
</comment>
<dbReference type="PANTHER" id="PTHR47371">
    <property type="entry name" value="LIPOTEICHOIC ACID SYNTHASE"/>
    <property type="match status" value="1"/>
</dbReference>
<accession>A0ABV8QPB6</accession>
<dbReference type="PIRSF" id="PIRSF005091">
    <property type="entry name" value="Mmb_sulf_HI1246"/>
    <property type="match status" value="1"/>
</dbReference>
<dbReference type="RefSeq" id="WP_379707493.1">
    <property type="nucleotide sequence ID" value="NZ_JBHSCZ010000001.1"/>
</dbReference>
<evidence type="ECO:0000256" key="3">
    <source>
        <dbReference type="ARBA" id="ARBA00022692"/>
    </source>
</evidence>
<dbReference type="Gene3D" id="3.40.720.10">
    <property type="entry name" value="Alkaline Phosphatase, subunit A"/>
    <property type="match status" value="1"/>
</dbReference>
<evidence type="ECO:0000256" key="1">
    <source>
        <dbReference type="ARBA" id="ARBA00004651"/>
    </source>
</evidence>
<gene>
    <name evidence="8" type="ORF">ACFOWM_04550</name>
</gene>